<evidence type="ECO:0000313" key="3">
    <source>
        <dbReference type="WBParaSite" id="TCNE_0001322601-mRNA-1"/>
    </source>
</evidence>
<accession>A0A183UXK6</accession>
<evidence type="ECO:0000313" key="1">
    <source>
        <dbReference type="EMBL" id="VDM44547.1"/>
    </source>
</evidence>
<dbReference type="EMBL" id="UYWY01021622">
    <property type="protein sequence ID" value="VDM44547.1"/>
    <property type="molecule type" value="Genomic_DNA"/>
</dbReference>
<protein>
    <submittedName>
        <fullName evidence="1 3">Uncharacterized protein</fullName>
    </submittedName>
</protein>
<name>A0A183UXK6_TOXCA</name>
<reference evidence="1 2" key="2">
    <citation type="submission" date="2018-11" db="EMBL/GenBank/DDBJ databases">
        <authorList>
            <consortium name="Pathogen Informatics"/>
        </authorList>
    </citation>
    <scope>NUCLEOTIDE SEQUENCE [LARGE SCALE GENOMIC DNA]</scope>
</reference>
<gene>
    <name evidence="1" type="ORF">TCNE_LOCUS13226</name>
</gene>
<proteinExistence type="predicted"/>
<dbReference type="AlphaFoldDB" id="A0A183UXK6"/>
<reference evidence="3" key="1">
    <citation type="submission" date="2016-06" db="UniProtKB">
        <authorList>
            <consortium name="WormBaseParasite"/>
        </authorList>
    </citation>
    <scope>IDENTIFICATION</scope>
</reference>
<sequence>MSPISKMKRNERENVHICQHRSYRHCGKLTAYVINVARVHERNVVARAAHTPLQYCTLTWWVRARGQVHRNEYTVEYSLFVPVCYVIEPQFQSSVAGTLLQRSSIAV</sequence>
<organism evidence="2 3">
    <name type="scientific">Toxocara canis</name>
    <name type="common">Canine roundworm</name>
    <dbReference type="NCBI Taxonomy" id="6265"/>
    <lineage>
        <taxon>Eukaryota</taxon>
        <taxon>Metazoa</taxon>
        <taxon>Ecdysozoa</taxon>
        <taxon>Nematoda</taxon>
        <taxon>Chromadorea</taxon>
        <taxon>Rhabditida</taxon>
        <taxon>Spirurina</taxon>
        <taxon>Ascaridomorpha</taxon>
        <taxon>Ascaridoidea</taxon>
        <taxon>Toxocaridae</taxon>
        <taxon>Toxocara</taxon>
    </lineage>
</organism>
<dbReference type="WBParaSite" id="TCNE_0001322601-mRNA-1">
    <property type="protein sequence ID" value="TCNE_0001322601-mRNA-1"/>
    <property type="gene ID" value="TCNE_0001322601"/>
</dbReference>
<evidence type="ECO:0000313" key="2">
    <source>
        <dbReference type="Proteomes" id="UP000050794"/>
    </source>
</evidence>
<dbReference type="Proteomes" id="UP000050794">
    <property type="component" value="Unassembled WGS sequence"/>
</dbReference>
<keyword evidence="2" id="KW-1185">Reference proteome</keyword>